<gene>
    <name evidence="2" type="ORF">Prum_096590</name>
</gene>
<dbReference type="Proteomes" id="UP000482960">
    <property type="component" value="Unassembled WGS sequence"/>
</dbReference>
<sequence length="260" mass="28524">MDRRTRHNRAAWETASQKHVREYQELLDEARDGSSLVAREEELLRPLLASAPTVVHLQSGHGLDDVALVTAGARRVVGIDFSEVAATAAQRRADELDVACRYLIAALPGAPLRDGCADLVYTGKGALIWMPDLGAWARDAARLLRPSGHLFVYESHPMVPLWAWDPDEPRIRPDRSYFARGHVNDTFPANGATEWQATLGEIINAVISAGLQILHVAEYPEPFWRPGGVDAAAWRGQLPNTFALLARQPPTAPPTAAPPR</sequence>
<dbReference type="EMBL" id="BLPG01000002">
    <property type="protein sequence ID" value="GFJ96017.1"/>
    <property type="molecule type" value="Genomic_DNA"/>
</dbReference>
<protein>
    <submittedName>
        <fullName evidence="2">Methyltransferase</fullName>
    </submittedName>
</protein>
<feature type="domain" description="Methyltransferase" evidence="1">
    <location>
        <begin position="56"/>
        <end position="148"/>
    </location>
</feature>
<dbReference type="RefSeq" id="WP_173085470.1">
    <property type="nucleotide sequence ID" value="NZ_BAABJB010000050.1"/>
</dbReference>
<proteinExistence type="predicted"/>
<dbReference type="InterPro" id="IPR041698">
    <property type="entry name" value="Methyltransf_25"/>
</dbReference>
<keyword evidence="2" id="KW-0808">Transferase</keyword>
<dbReference type="Gene3D" id="3.40.50.150">
    <property type="entry name" value="Vaccinia Virus protein VP39"/>
    <property type="match status" value="1"/>
</dbReference>
<evidence type="ECO:0000313" key="3">
    <source>
        <dbReference type="Proteomes" id="UP000482960"/>
    </source>
</evidence>
<dbReference type="GO" id="GO:0008168">
    <property type="term" value="F:methyltransferase activity"/>
    <property type="evidence" value="ECO:0007669"/>
    <property type="project" value="UniProtKB-KW"/>
</dbReference>
<keyword evidence="2" id="KW-0489">Methyltransferase</keyword>
<name>A0A6V8LPI5_9ACTN</name>
<organism evidence="2 3">
    <name type="scientific">Phytohabitans rumicis</name>
    <dbReference type="NCBI Taxonomy" id="1076125"/>
    <lineage>
        <taxon>Bacteria</taxon>
        <taxon>Bacillati</taxon>
        <taxon>Actinomycetota</taxon>
        <taxon>Actinomycetes</taxon>
        <taxon>Micromonosporales</taxon>
        <taxon>Micromonosporaceae</taxon>
    </lineage>
</organism>
<comment type="caution">
    <text evidence="2">The sequence shown here is derived from an EMBL/GenBank/DDBJ whole genome shotgun (WGS) entry which is preliminary data.</text>
</comment>
<dbReference type="AlphaFoldDB" id="A0A6V8LPI5"/>
<dbReference type="GO" id="GO:0032259">
    <property type="term" value="P:methylation"/>
    <property type="evidence" value="ECO:0007669"/>
    <property type="project" value="UniProtKB-KW"/>
</dbReference>
<dbReference type="Pfam" id="PF13649">
    <property type="entry name" value="Methyltransf_25"/>
    <property type="match status" value="1"/>
</dbReference>
<keyword evidence="3" id="KW-1185">Reference proteome</keyword>
<dbReference type="SUPFAM" id="SSF53335">
    <property type="entry name" value="S-adenosyl-L-methionine-dependent methyltransferases"/>
    <property type="match status" value="1"/>
</dbReference>
<reference evidence="2 3" key="1">
    <citation type="submission" date="2020-03" db="EMBL/GenBank/DDBJ databases">
        <title>Whole genome shotgun sequence of Phytohabitans rumicis NBRC 108638.</title>
        <authorList>
            <person name="Komaki H."/>
            <person name="Tamura T."/>
        </authorList>
    </citation>
    <scope>NUCLEOTIDE SEQUENCE [LARGE SCALE GENOMIC DNA]</scope>
    <source>
        <strain evidence="2 3">NBRC 108638</strain>
    </source>
</reference>
<dbReference type="CDD" id="cd02440">
    <property type="entry name" value="AdoMet_MTases"/>
    <property type="match status" value="1"/>
</dbReference>
<evidence type="ECO:0000313" key="2">
    <source>
        <dbReference type="EMBL" id="GFJ96017.1"/>
    </source>
</evidence>
<evidence type="ECO:0000259" key="1">
    <source>
        <dbReference type="Pfam" id="PF13649"/>
    </source>
</evidence>
<reference evidence="2 3" key="2">
    <citation type="submission" date="2020-03" db="EMBL/GenBank/DDBJ databases">
        <authorList>
            <person name="Ichikawa N."/>
            <person name="Kimura A."/>
            <person name="Kitahashi Y."/>
            <person name="Uohara A."/>
        </authorList>
    </citation>
    <scope>NUCLEOTIDE SEQUENCE [LARGE SCALE GENOMIC DNA]</scope>
    <source>
        <strain evidence="2 3">NBRC 108638</strain>
    </source>
</reference>
<accession>A0A6V8LPI5</accession>
<dbReference type="InterPro" id="IPR029063">
    <property type="entry name" value="SAM-dependent_MTases_sf"/>
</dbReference>